<evidence type="ECO:0000313" key="1">
    <source>
        <dbReference type="EMBL" id="SVA33752.1"/>
    </source>
</evidence>
<sequence length="85" mass="9246">MITDTRLAGASVLNIRSTTHQEASIDDKSVLKPNWRLKVIPRAGGKGVDVMQRIDVSDVITDVKVHVCRSGDGVVGFEPTLVFDL</sequence>
<dbReference type="EMBL" id="UINC01007516">
    <property type="protein sequence ID" value="SVA33752.1"/>
    <property type="molecule type" value="Genomic_DNA"/>
</dbReference>
<name>A0A381V049_9ZZZZ</name>
<accession>A0A381V049</accession>
<organism evidence="1">
    <name type="scientific">marine metagenome</name>
    <dbReference type="NCBI Taxonomy" id="408172"/>
    <lineage>
        <taxon>unclassified sequences</taxon>
        <taxon>metagenomes</taxon>
        <taxon>ecological metagenomes</taxon>
    </lineage>
</organism>
<gene>
    <name evidence="1" type="ORF">METZ01_LOCUS86606</name>
</gene>
<proteinExistence type="predicted"/>
<reference evidence="1" key="1">
    <citation type="submission" date="2018-05" db="EMBL/GenBank/DDBJ databases">
        <authorList>
            <person name="Lanie J.A."/>
            <person name="Ng W.-L."/>
            <person name="Kazmierczak K.M."/>
            <person name="Andrzejewski T.M."/>
            <person name="Davidsen T.M."/>
            <person name="Wayne K.J."/>
            <person name="Tettelin H."/>
            <person name="Glass J.I."/>
            <person name="Rusch D."/>
            <person name="Podicherti R."/>
            <person name="Tsui H.-C.T."/>
            <person name="Winkler M.E."/>
        </authorList>
    </citation>
    <scope>NUCLEOTIDE SEQUENCE</scope>
</reference>
<dbReference type="AlphaFoldDB" id="A0A381V049"/>
<protein>
    <submittedName>
        <fullName evidence="1">Uncharacterized protein</fullName>
    </submittedName>
</protein>